<comment type="function">
    <text evidence="8">Acts on ADP-mannose and ADP-glucose as well as ADP-ribose. Prevents glycogen biosynthesis. The reaction catalyzed by this enzyme is a limiting step of the gluconeogenic process.</text>
</comment>
<dbReference type="SUPFAM" id="SSF55811">
    <property type="entry name" value="Nudix"/>
    <property type="match status" value="1"/>
</dbReference>
<dbReference type="InterPro" id="IPR013024">
    <property type="entry name" value="GGCT-like"/>
</dbReference>
<protein>
    <recommendedName>
        <fullName evidence="4">ADP-ribose pyrophosphatase</fullName>
        <ecNumber evidence="3">3.6.1.13</ecNumber>
    </recommendedName>
    <alternativeName>
        <fullName evidence="9">ADP-ribose diphosphatase</fullName>
    </alternativeName>
    <alternativeName>
        <fullName evidence="11">ADP-ribose phosphohydrolase</fullName>
    </alternativeName>
    <alternativeName>
        <fullName evidence="10">Adenosine diphosphoribose pyrophosphatase</fullName>
    </alternativeName>
</protein>
<dbReference type="CDD" id="cd06661">
    <property type="entry name" value="GGCT_like"/>
    <property type="match status" value="1"/>
</dbReference>
<dbReference type="InterPro" id="IPR004385">
    <property type="entry name" value="NDP_pyrophosphatase"/>
</dbReference>
<gene>
    <name evidence="15" type="ORF">QO033_12665</name>
</gene>
<dbReference type="PANTHER" id="PTHR11839">
    <property type="entry name" value="UDP/ADP-SUGAR PYROPHOSPHATASE"/>
    <property type="match status" value="1"/>
</dbReference>
<evidence type="ECO:0000256" key="6">
    <source>
        <dbReference type="ARBA" id="ARBA00022801"/>
    </source>
</evidence>
<comment type="caution">
    <text evidence="15">The sequence shown here is derived from an EMBL/GenBank/DDBJ whole genome shotgun (WGS) entry which is preliminary data.</text>
</comment>
<evidence type="ECO:0000256" key="3">
    <source>
        <dbReference type="ARBA" id="ARBA00012453"/>
    </source>
</evidence>
<keyword evidence="7" id="KW-0460">Magnesium</keyword>
<evidence type="ECO:0000256" key="10">
    <source>
        <dbReference type="ARBA" id="ARBA00030308"/>
    </source>
</evidence>
<dbReference type="PROSITE" id="PS00893">
    <property type="entry name" value="NUDIX_BOX"/>
    <property type="match status" value="1"/>
</dbReference>
<evidence type="ECO:0000313" key="15">
    <source>
        <dbReference type="EMBL" id="MDK3018531.1"/>
    </source>
</evidence>
<proteinExistence type="inferred from homology"/>
<comment type="similarity">
    <text evidence="2">Belongs to the Nudix hydrolase family. NudF subfamily.</text>
</comment>
<dbReference type="Gene3D" id="3.90.79.10">
    <property type="entry name" value="Nucleoside Triphosphate Pyrophosphohydrolase"/>
    <property type="match status" value="1"/>
</dbReference>
<dbReference type="PRINTS" id="PR00502">
    <property type="entry name" value="NUDIXFAMILY"/>
</dbReference>
<evidence type="ECO:0000256" key="9">
    <source>
        <dbReference type="ARBA" id="ARBA00030162"/>
    </source>
</evidence>
<dbReference type="EMBL" id="JASNJD010000008">
    <property type="protein sequence ID" value="MDK3018531.1"/>
    <property type="molecule type" value="Genomic_DNA"/>
</dbReference>
<dbReference type="InterPro" id="IPR020476">
    <property type="entry name" value="Nudix_hydrolase"/>
</dbReference>
<keyword evidence="5" id="KW-0479">Metal-binding</keyword>
<dbReference type="PANTHER" id="PTHR11839:SF5">
    <property type="entry name" value="ADP-RIBOSE PYROPHOSPHATASE"/>
    <property type="match status" value="1"/>
</dbReference>
<comment type="cofactor">
    <cofactor evidence="1">
        <name>Mg(2+)</name>
        <dbReference type="ChEBI" id="CHEBI:18420"/>
    </cofactor>
</comment>
<evidence type="ECO:0000256" key="13">
    <source>
        <dbReference type="RuleBase" id="RU003476"/>
    </source>
</evidence>
<comment type="catalytic activity">
    <reaction evidence="12">
        <text>ADP-D-ribose + H2O = D-ribose 5-phosphate + AMP + 2 H(+)</text>
        <dbReference type="Rhea" id="RHEA:10412"/>
        <dbReference type="ChEBI" id="CHEBI:15377"/>
        <dbReference type="ChEBI" id="CHEBI:15378"/>
        <dbReference type="ChEBI" id="CHEBI:57967"/>
        <dbReference type="ChEBI" id="CHEBI:78346"/>
        <dbReference type="ChEBI" id="CHEBI:456215"/>
        <dbReference type="EC" id="3.6.1.13"/>
    </reaction>
</comment>
<dbReference type="Pfam" id="PF00293">
    <property type="entry name" value="NUDIX"/>
    <property type="match status" value="1"/>
</dbReference>
<dbReference type="Proteomes" id="UP001243757">
    <property type="component" value="Unassembled WGS sequence"/>
</dbReference>
<evidence type="ECO:0000256" key="7">
    <source>
        <dbReference type="ARBA" id="ARBA00022842"/>
    </source>
</evidence>
<keyword evidence="16" id="KW-1185">Reference proteome</keyword>
<feature type="domain" description="Nudix hydrolase" evidence="14">
    <location>
        <begin position="215"/>
        <end position="354"/>
    </location>
</feature>
<evidence type="ECO:0000256" key="1">
    <source>
        <dbReference type="ARBA" id="ARBA00001946"/>
    </source>
</evidence>
<dbReference type="EC" id="3.6.1.13" evidence="3"/>
<dbReference type="InterPro" id="IPR000086">
    <property type="entry name" value="NUDIX_hydrolase_dom"/>
</dbReference>
<dbReference type="PROSITE" id="PS51462">
    <property type="entry name" value="NUDIX"/>
    <property type="match status" value="1"/>
</dbReference>
<dbReference type="RefSeq" id="WP_284481347.1">
    <property type="nucleotide sequence ID" value="NZ_JASNJD010000008.1"/>
</dbReference>
<dbReference type="NCBIfam" id="TIGR00052">
    <property type="entry name" value="nudix-type nucleoside diphosphatase, YffH/AdpP family"/>
    <property type="match status" value="1"/>
</dbReference>
<organism evidence="15 16">
    <name type="scientific">Pseudodonghicola flavimaris</name>
    <dbReference type="NCBI Taxonomy" id="3050036"/>
    <lineage>
        <taxon>Bacteria</taxon>
        <taxon>Pseudomonadati</taxon>
        <taxon>Pseudomonadota</taxon>
        <taxon>Alphaproteobacteria</taxon>
        <taxon>Rhodobacterales</taxon>
        <taxon>Paracoccaceae</taxon>
        <taxon>Pseudodonghicola</taxon>
    </lineage>
</organism>
<evidence type="ECO:0000313" key="16">
    <source>
        <dbReference type="Proteomes" id="UP001243757"/>
    </source>
</evidence>
<evidence type="ECO:0000256" key="8">
    <source>
        <dbReference type="ARBA" id="ARBA00025164"/>
    </source>
</evidence>
<evidence type="ECO:0000256" key="2">
    <source>
        <dbReference type="ARBA" id="ARBA00007482"/>
    </source>
</evidence>
<sequence>MTKVLLHACLRHLPLLETVLGHSLDVAALSPATLPGYRLAEAAGGGGWDAVLIAAVGETVPGLILSAGAEDVARLDYYQTALGQRAAEVVIDAVGAVRIYLPESEGRLEGIWNSSDWEAKWSVSVTRAATEMMAWYGRLDAKELGRRLHGLRLRAAARTAIAEYPAQGGHDINQDVKMIEHRFAYMDYFGMEEAWLQFRRHDGSFSEPLPRSTLATGRASVVLPYDPRRDCVLLVEQFRAPLYLAGDPAPWLWEPVAGMIDPGETPEQAARREAEEEAGLRLTALEKAGEAYSSSGSSMEYCHLFVGLADLGDAEGIGGLATEGEDIRSQVVPYADLMAGIDAQRYRDMPLMILALWLARHRDRLRAQM</sequence>
<evidence type="ECO:0000259" key="14">
    <source>
        <dbReference type="PROSITE" id="PS51462"/>
    </source>
</evidence>
<keyword evidence="6 13" id="KW-0378">Hydrolase</keyword>
<name>A0ABT7F1Q0_9RHOB</name>
<dbReference type="InterPro" id="IPR020084">
    <property type="entry name" value="NUDIX_hydrolase_CS"/>
</dbReference>
<evidence type="ECO:0000256" key="11">
    <source>
        <dbReference type="ARBA" id="ARBA00033056"/>
    </source>
</evidence>
<evidence type="ECO:0000256" key="12">
    <source>
        <dbReference type="ARBA" id="ARBA00049546"/>
    </source>
</evidence>
<accession>A0ABT7F1Q0</accession>
<evidence type="ECO:0000256" key="5">
    <source>
        <dbReference type="ARBA" id="ARBA00022723"/>
    </source>
</evidence>
<reference evidence="15 16" key="1">
    <citation type="submission" date="2023-05" db="EMBL/GenBank/DDBJ databases">
        <title>Pseudodonghicola sp. nov.</title>
        <authorList>
            <person name="Huang J."/>
        </authorList>
    </citation>
    <scope>NUCLEOTIDE SEQUENCE [LARGE SCALE GENOMIC DNA]</scope>
    <source>
        <strain evidence="15 16">IC7</strain>
    </source>
</reference>
<dbReference type="InterPro" id="IPR015797">
    <property type="entry name" value="NUDIX_hydrolase-like_dom_sf"/>
</dbReference>
<evidence type="ECO:0000256" key="4">
    <source>
        <dbReference type="ARBA" id="ARBA00013297"/>
    </source>
</evidence>